<accession>A0A6C0KNB2</accession>
<sequence length="142" mass="17020">MKLQLIDSSYTPPNLVFSYWILAFVMFYFLGFKKYNPLFLLIIGLIHNIILLIIYLFIAPVKLIIIFIFVNTIIKVLPIYLLRNTMIQMKDIYFSLCLFLFFLSYISILYFVFGNKNAYHGLYTKNIQVGFLTYWINKLFYK</sequence>
<keyword evidence="1" id="KW-0472">Membrane</keyword>
<dbReference type="EMBL" id="MN740918">
    <property type="protein sequence ID" value="QHU17828.1"/>
    <property type="molecule type" value="Genomic_DNA"/>
</dbReference>
<evidence type="ECO:0000313" key="2">
    <source>
        <dbReference type="EMBL" id="QHU17828.1"/>
    </source>
</evidence>
<organism evidence="2">
    <name type="scientific">viral metagenome</name>
    <dbReference type="NCBI Taxonomy" id="1070528"/>
    <lineage>
        <taxon>unclassified sequences</taxon>
        <taxon>metagenomes</taxon>
        <taxon>organismal metagenomes</taxon>
    </lineage>
</organism>
<name>A0A6C0KNB2_9ZZZZ</name>
<feature type="transmembrane region" description="Helical" evidence="1">
    <location>
        <begin position="38"/>
        <end position="58"/>
    </location>
</feature>
<protein>
    <submittedName>
        <fullName evidence="2">Uncharacterized protein</fullName>
    </submittedName>
</protein>
<keyword evidence="1" id="KW-0812">Transmembrane</keyword>
<feature type="transmembrane region" description="Helical" evidence="1">
    <location>
        <begin position="93"/>
        <end position="113"/>
    </location>
</feature>
<reference evidence="2" key="1">
    <citation type="journal article" date="2020" name="Nature">
        <title>Giant virus diversity and host interactions through global metagenomics.</title>
        <authorList>
            <person name="Schulz F."/>
            <person name="Roux S."/>
            <person name="Paez-Espino D."/>
            <person name="Jungbluth S."/>
            <person name="Walsh D.A."/>
            <person name="Denef V.J."/>
            <person name="McMahon K.D."/>
            <person name="Konstantinidis K.T."/>
            <person name="Eloe-Fadrosh E.A."/>
            <person name="Kyrpides N.C."/>
            <person name="Woyke T."/>
        </authorList>
    </citation>
    <scope>NUCLEOTIDE SEQUENCE</scope>
    <source>
        <strain evidence="2">GVMAG-S-3300012919-55</strain>
    </source>
</reference>
<feature type="transmembrane region" description="Helical" evidence="1">
    <location>
        <begin position="64"/>
        <end position="81"/>
    </location>
</feature>
<keyword evidence="1" id="KW-1133">Transmembrane helix</keyword>
<evidence type="ECO:0000256" key="1">
    <source>
        <dbReference type="SAM" id="Phobius"/>
    </source>
</evidence>
<feature type="transmembrane region" description="Helical" evidence="1">
    <location>
        <begin position="12"/>
        <end position="31"/>
    </location>
</feature>
<proteinExistence type="predicted"/>
<dbReference type="AlphaFoldDB" id="A0A6C0KNB2"/>